<dbReference type="Pfam" id="PF00717">
    <property type="entry name" value="Peptidase_S24"/>
    <property type="match status" value="1"/>
</dbReference>
<feature type="domain" description="Peptidase S24/S26A/S26B/S26C" evidence="1">
    <location>
        <begin position="125"/>
        <end position="207"/>
    </location>
</feature>
<protein>
    <submittedName>
        <fullName evidence="2">DNA-binding protein RDGA</fullName>
    </submittedName>
</protein>
<dbReference type="Gene3D" id="2.10.109.10">
    <property type="entry name" value="Umud Fragment, subunit A"/>
    <property type="match status" value="1"/>
</dbReference>
<evidence type="ECO:0000259" key="1">
    <source>
        <dbReference type="Pfam" id="PF00717"/>
    </source>
</evidence>
<dbReference type="GO" id="GO:0003677">
    <property type="term" value="F:DNA binding"/>
    <property type="evidence" value="ECO:0007669"/>
    <property type="project" value="UniProtKB-KW"/>
</dbReference>
<name>A0AAC9KBE2_9PROT</name>
<dbReference type="InterPro" id="IPR039418">
    <property type="entry name" value="LexA-like"/>
</dbReference>
<dbReference type="SUPFAM" id="SSF51306">
    <property type="entry name" value="LexA/Signal peptidase"/>
    <property type="match status" value="1"/>
</dbReference>
<dbReference type="RefSeq" id="WP_072573033.1">
    <property type="nucleotide sequence ID" value="NZ_CP018191.1"/>
</dbReference>
<evidence type="ECO:0000313" key="2">
    <source>
        <dbReference type="EMBL" id="APH55199.1"/>
    </source>
</evidence>
<keyword evidence="2" id="KW-0238">DNA-binding</keyword>
<sequence>MKHEDIWRAIDTLAAIKGLSTSGLARRAGLDATTFNLSKRQMPDGRQRWPSTESISKILVATGESLGTFTSLVNGAETLSAASRQDTHYGRRIPLFSLSELQNIPIRGEATTFPSARDETSLPDVADREAYGIEIHDTSLAPLFREGTILIVSPNAPLRRSDRVIVRLAAHDGAPSETVFGHFHRRSARWVDISSLNGEKPERSISLTALVWIHRIVWASQ</sequence>
<evidence type="ECO:0000313" key="3">
    <source>
        <dbReference type="Proteomes" id="UP000182373"/>
    </source>
</evidence>
<dbReference type="Proteomes" id="UP000182373">
    <property type="component" value="Chromosome"/>
</dbReference>
<dbReference type="AlphaFoldDB" id="A0AAC9KBE2"/>
<reference evidence="3" key="1">
    <citation type="submission" date="2016-11" db="EMBL/GenBank/DDBJ databases">
        <title>Comparative genomic and phenotypic analysis of Granulibacter bethesdensis clinical isolates from patients with chronic granulomatous disease.</title>
        <authorList>
            <person name="Zarember K.A."/>
            <person name="Porcella S.F."/>
            <person name="Chu J."/>
            <person name="Ding L."/>
            <person name="Dahlstrom E."/>
            <person name="Barbian K."/>
            <person name="Martens C."/>
            <person name="Sykora L."/>
            <person name="Kramer S."/>
            <person name="Pettinato A.M."/>
            <person name="Hong H."/>
            <person name="Wald G."/>
            <person name="Berg L.J."/>
            <person name="Rogge L.S."/>
            <person name="Greenberg D.E."/>
            <person name="Falcone E.L."/>
            <person name="Neves J.F."/>
            <person name="Simoes M.J."/>
            <person name="Casal M."/>
            <person name="Rodriguez-Lopez F.C."/>
            <person name="Zelazny A."/>
            <person name="Gallin J.I."/>
            <person name="Holland S.M."/>
        </authorList>
    </citation>
    <scope>NUCLEOTIDE SEQUENCE [LARGE SCALE GENOMIC DNA]</scope>
    <source>
        <strain evidence="3">NIH9.1</strain>
    </source>
</reference>
<dbReference type="InterPro" id="IPR015927">
    <property type="entry name" value="Peptidase_S24_S26A/B/C"/>
</dbReference>
<organism evidence="2 3">
    <name type="scientific">Granulibacter bethesdensis</name>
    <dbReference type="NCBI Taxonomy" id="364410"/>
    <lineage>
        <taxon>Bacteria</taxon>
        <taxon>Pseudomonadati</taxon>
        <taxon>Pseudomonadota</taxon>
        <taxon>Alphaproteobacteria</taxon>
        <taxon>Acetobacterales</taxon>
        <taxon>Acetobacteraceae</taxon>
        <taxon>Granulibacter</taxon>
    </lineage>
</organism>
<proteinExistence type="predicted"/>
<dbReference type="InterPro" id="IPR036286">
    <property type="entry name" value="LexA/Signal_pep-like_sf"/>
</dbReference>
<dbReference type="CDD" id="cd06529">
    <property type="entry name" value="S24_LexA-like"/>
    <property type="match status" value="1"/>
</dbReference>
<dbReference type="EMBL" id="CP018191">
    <property type="protein sequence ID" value="APH55199.1"/>
    <property type="molecule type" value="Genomic_DNA"/>
</dbReference>
<accession>A0AAC9KBE2</accession>
<gene>
    <name evidence="2" type="ORF">GbCGDNIH9_1883</name>
</gene>